<reference evidence="9" key="1">
    <citation type="submission" date="2020-04" db="EMBL/GenBank/DDBJ databases">
        <title>Deep metagenomics examines the oral microbiome during advanced dental caries in children, revealing novel taxa and co-occurrences with host molecules.</title>
        <authorList>
            <person name="Baker J.L."/>
            <person name="Morton J.T."/>
            <person name="Dinis M."/>
            <person name="Alvarez R."/>
            <person name="Tran N.C."/>
            <person name="Knight R."/>
            <person name="Edlund A."/>
        </authorList>
    </citation>
    <scope>NUCLEOTIDE SEQUENCE</scope>
    <source>
        <strain evidence="9">JCVI_24_bin.8</strain>
    </source>
</reference>
<evidence type="ECO:0000256" key="3">
    <source>
        <dbReference type="ARBA" id="ARBA00022741"/>
    </source>
</evidence>
<sequence length="202" mass="22476">CYGRDYVGDIVTDIKTLKEGDPCPHCGAPIKHTRGIEVGQIFKLGTKYSESMNATYKDENGDDQIYWMGCYGVGVTRTMQAVVEQSHDDKGIIWPMSVAPYHVIVTVINPKDEVQMDLANKIESELEAKRVEVIVDDRDERAGVKFNDADLIGIPIRITVGKLAKDGNVEYKLRREESNEVLSAEDAIKAAAELVDKEIFGL</sequence>
<dbReference type="PANTHER" id="PTHR42753">
    <property type="entry name" value="MITOCHONDRIAL RIBOSOME PROTEIN L39/PROLYL-TRNA LIGASE FAMILY MEMBER"/>
    <property type="match status" value="1"/>
</dbReference>
<accession>A0A930HAT2</accession>
<dbReference type="FunFam" id="3.40.50.800:FF:000011">
    <property type="entry name" value="Proline--tRNA ligase"/>
    <property type="match status" value="1"/>
</dbReference>
<keyword evidence="1" id="KW-0963">Cytoplasm</keyword>
<feature type="non-terminal residue" evidence="9">
    <location>
        <position position="1"/>
    </location>
</feature>
<dbReference type="InterPro" id="IPR044140">
    <property type="entry name" value="ProRS_anticodon_short"/>
</dbReference>
<evidence type="ECO:0000259" key="7">
    <source>
        <dbReference type="Pfam" id="PF00587"/>
    </source>
</evidence>
<dbReference type="Gene3D" id="3.30.930.10">
    <property type="entry name" value="Bira Bifunctional Protein, Domain 2"/>
    <property type="match status" value="1"/>
</dbReference>
<dbReference type="InterPro" id="IPR045864">
    <property type="entry name" value="aa-tRNA-synth_II/BPL/LPL"/>
</dbReference>
<dbReference type="SUPFAM" id="SSF55681">
    <property type="entry name" value="Class II aaRS and biotin synthetases"/>
    <property type="match status" value="1"/>
</dbReference>
<organism evidence="9 10">
    <name type="scientific">Mogibacterium diversum</name>
    <dbReference type="NCBI Taxonomy" id="114527"/>
    <lineage>
        <taxon>Bacteria</taxon>
        <taxon>Bacillati</taxon>
        <taxon>Bacillota</taxon>
        <taxon>Clostridia</taxon>
        <taxon>Peptostreptococcales</taxon>
        <taxon>Anaerovoracaceae</taxon>
        <taxon>Mogibacterium</taxon>
    </lineage>
</organism>
<dbReference type="GO" id="GO:0016740">
    <property type="term" value="F:transferase activity"/>
    <property type="evidence" value="ECO:0007669"/>
    <property type="project" value="UniProtKB-ARBA"/>
</dbReference>
<dbReference type="Pfam" id="PF03129">
    <property type="entry name" value="HGTP_anticodon"/>
    <property type="match status" value="1"/>
</dbReference>
<feature type="domain" description="Anticodon-binding" evidence="8">
    <location>
        <begin position="103"/>
        <end position="192"/>
    </location>
</feature>
<dbReference type="InterPro" id="IPR050062">
    <property type="entry name" value="Pro-tRNA_synthetase"/>
</dbReference>
<evidence type="ECO:0000256" key="6">
    <source>
        <dbReference type="ARBA" id="ARBA00023146"/>
    </source>
</evidence>
<dbReference type="GO" id="GO:0140096">
    <property type="term" value="F:catalytic activity, acting on a protein"/>
    <property type="evidence" value="ECO:0007669"/>
    <property type="project" value="UniProtKB-ARBA"/>
</dbReference>
<evidence type="ECO:0000256" key="1">
    <source>
        <dbReference type="ARBA" id="ARBA00022490"/>
    </source>
</evidence>
<dbReference type="GO" id="GO:0004827">
    <property type="term" value="F:proline-tRNA ligase activity"/>
    <property type="evidence" value="ECO:0007669"/>
    <property type="project" value="TreeGrafter"/>
</dbReference>
<comment type="caution">
    <text evidence="9">The sequence shown here is derived from an EMBL/GenBank/DDBJ whole genome shotgun (WGS) entry which is preliminary data.</text>
</comment>
<feature type="domain" description="Aminoacyl-tRNA synthetase class II (G/ P/ S/T)" evidence="7">
    <location>
        <begin position="33"/>
        <end position="85"/>
    </location>
</feature>
<dbReference type="CDD" id="cd00861">
    <property type="entry name" value="ProRS_anticodon_short"/>
    <property type="match status" value="1"/>
</dbReference>
<dbReference type="GO" id="GO:0005829">
    <property type="term" value="C:cytosol"/>
    <property type="evidence" value="ECO:0007669"/>
    <property type="project" value="TreeGrafter"/>
</dbReference>
<dbReference type="SUPFAM" id="SSF52954">
    <property type="entry name" value="Class II aaRS ABD-related"/>
    <property type="match status" value="1"/>
</dbReference>
<dbReference type="InterPro" id="IPR004154">
    <property type="entry name" value="Anticodon-bd"/>
</dbReference>
<dbReference type="EMBL" id="JABZQH010000233">
    <property type="protein sequence ID" value="MBF1352671.1"/>
    <property type="molecule type" value="Genomic_DNA"/>
</dbReference>
<keyword evidence="2 9" id="KW-0436">Ligase</keyword>
<evidence type="ECO:0000259" key="8">
    <source>
        <dbReference type="Pfam" id="PF03129"/>
    </source>
</evidence>
<dbReference type="GO" id="GO:0006433">
    <property type="term" value="P:prolyl-tRNA aminoacylation"/>
    <property type="evidence" value="ECO:0007669"/>
    <property type="project" value="TreeGrafter"/>
</dbReference>
<name>A0A930HAT2_9FIRM</name>
<keyword evidence="3" id="KW-0547">Nucleotide-binding</keyword>
<proteinExistence type="predicted"/>
<dbReference type="InterPro" id="IPR036621">
    <property type="entry name" value="Anticodon-bd_dom_sf"/>
</dbReference>
<dbReference type="GO" id="GO:0005524">
    <property type="term" value="F:ATP binding"/>
    <property type="evidence" value="ECO:0007669"/>
    <property type="project" value="UniProtKB-KW"/>
</dbReference>
<dbReference type="PANTHER" id="PTHR42753:SF2">
    <property type="entry name" value="PROLINE--TRNA LIGASE"/>
    <property type="match status" value="1"/>
</dbReference>
<gene>
    <name evidence="9" type="ORF">HXM71_06110</name>
</gene>
<keyword evidence="5" id="KW-0648">Protein biosynthesis</keyword>
<evidence type="ECO:0000256" key="2">
    <source>
        <dbReference type="ARBA" id="ARBA00022598"/>
    </source>
</evidence>
<evidence type="ECO:0000313" key="9">
    <source>
        <dbReference type="EMBL" id="MBF1352671.1"/>
    </source>
</evidence>
<dbReference type="InterPro" id="IPR002314">
    <property type="entry name" value="aa-tRNA-synt_IIb"/>
</dbReference>
<dbReference type="Proteomes" id="UP000722050">
    <property type="component" value="Unassembled WGS sequence"/>
</dbReference>
<protein>
    <submittedName>
        <fullName evidence="9">Proline--tRNA ligase</fullName>
    </submittedName>
</protein>
<evidence type="ECO:0000256" key="4">
    <source>
        <dbReference type="ARBA" id="ARBA00022840"/>
    </source>
</evidence>
<keyword evidence="4" id="KW-0067">ATP-binding</keyword>
<dbReference type="Gene3D" id="3.40.50.800">
    <property type="entry name" value="Anticodon-binding domain"/>
    <property type="match status" value="1"/>
</dbReference>
<dbReference type="AlphaFoldDB" id="A0A930HAT2"/>
<evidence type="ECO:0000313" key="10">
    <source>
        <dbReference type="Proteomes" id="UP000722050"/>
    </source>
</evidence>
<evidence type="ECO:0000256" key="5">
    <source>
        <dbReference type="ARBA" id="ARBA00022917"/>
    </source>
</evidence>
<dbReference type="Pfam" id="PF00587">
    <property type="entry name" value="tRNA-synt_2b"/>
    <property type="match status" value="1"/>
</dbReference>
<keyword evidence="6" id="KW-0030">Aminoacyl-tRNA synthetase</keyword>